<name>A0A3S0NC09_CHLPH</name>
<dbReference type="OMA" id="VIFVARY"/>
<evidence type="ECO:0000256" key="1">
    <source>
        <dbReference type="ARBA" id="ARBA00022679"/>
    </source>
</evidence>
<dbReference type="EMBL" id="VMRG01000001">
    <property type="protein sequence ID" value="KAA6232554.1"/>
    <property type="molecule type" value="Genomic_DNA"/>
</dbReference>
<keyword evidence="1 6" id="KW-0808">Transferase</keyword>
<dbReference type="InterPro" id="IPR050832">
    <property type="entry name" value="Bact_Acetyltransf"/>
</dbReference>
<dbReference type="SUPFAM" id="SSF55729">
    <property type="entry name" value="Acyl-CoA N-acyltransferases (Nat)"/>
    <property type="match status" value="1"/>
</dbReference>
<evidence type="ECO:0000313" key="4">
    <source>
        <dbReference type="EMBL" id="KAA6232554.1"/>
    </source>
</evidence>
<accession>A0A3S0NC09</accession>
<dbReference type="RefSeq" id="WP_011890112.1">
    <property type="nucleotide sequence ID" value="NZ_CP041698.1"/>
</dbReference>
<gene>
    <name evidence="6" type="ORF">EKD02_00945</name>
    <name evidence="4" type="ORF">FP507_05255</name>
    <name evidence="5" type="ORF">GJ685_04250</name>
</gene>
<keyword evidence="2" id="KW-0012">Acyltransferase</keyword>
<evidence type="ECO:0000259" key="3">
    <source>
        <dbReference type="PROSITE" id="PS51186"/>
    </source>
</evidence>
<reference evidence="4 8" key="2">
    <citation type="submission" date="2019-07" db="EMBL/GenBank/DDBJ databases">
        <title>Draft genome Sequence of Chlorobium phaeovibrioides sp. strain PhvTcv-s14, from the Phylum Chlorobi.</title>
        <authorList>
            <person name="Babenko V."/>
            <person name="Boldyreva D."/>
            <person name="Kanygina A."/>
            <person name="Selezneva O."/>
            <person name="Akopiyan T."/>
            <person name="Lunina O."/>
        </authorList>
    </citation>
    <scope>NUCLEOTIDE SEQUENCE [LARGE SCALE GENOMIC DNA]</scope>
    <source>
        <strain evidence="4 8">GrTcv12</strain>
    </source>
</reference>
<dbReference type="PROSITE" id="PS51186">
    <property type="entry name" value="GNAT"/>
    <property type="match status" value="1"/>
</dbReference>
<evidence type="ECO:0000313" key="8">
    <source>
        <dbReference type="Proteomes" id="UP000327458"/>
    </source>
</evidence>
<dbReference type="InterPro" id="IPR016181">
    <property type="entry name" value="Acyl_CoA_acyltransferase"/>
</dbReference>
<dbReference type="CDD" id="cd04301">
    <property type="entry name" value="NAT_SF"/>
    <property type="match status" value="1"/>
</dbReference>
<dbReference type="Proteomes" id="UP000327458">
    <property type="component" value="Unassembled WGS sequence"/>
</dbReference>
<reference evidence="6 7" key="1">
    <citation type="submission" date="2018-12" db="EMBL/GenBank/DDBJ databases">
        <authorList>
            <person name="Lunina O.N."/>
            <person name="Grouzdev D.S."/>
            <person name="Gorlenko V.M."/>
            <person name="Savvichev A.S."/>
        </authorList>
    </citation>
    <scope>NUCLEOTIDE SEQUENCE [LARGE SCALE GENOMIC DNA]</scope>
    <source>
        <strain evidence="6 7">BrKhr-17</strain>
    </source>
</reference>
<organism evidence="6 7">
    <name type="scientific">Chlorobium phaeovibrioides</name>
    <dbReference type="NCBI Taxonomy" id="1094"/>
    <lineage>
        <taxon>Bacteria</taxon>
        <taxon>Pseudomonadati</taxon>
        <taxon>Chlorobiota</taxon>
        <taxon>Chlorobiia</taxon>
        <taxon>Chlorobiales</taxon>
        <taxon>Chlorobiaceae</taxon>
        <taxon>Chlorobium/Pelodictyon group</taxon>
        <taxon>Chlorobium</taxon>
    </lineage>
</organism>
<dbReference type="AlphaFoldDB" id="A0A3S0NC09"/>
<evidence type="ECO:0000313" key="9">
    <source>
        <dbReference type="Proteomes" id="UP000489351"/>
    </source>
</evidence>
<dbReference type="Proteomes" id="UP000279908">
    <property type="component" value="Unassembled WGS sequence"/>
</dbReference>
<dbReference type="Pfam" id="PF00583">
    <property type="entry name" value="Acetyltransf_1"/>
    <property type="match status" value="1"/>
</dbReference>
<evidence type="ECO:0000313" key="6">
    <source>
        <dbReference type="EMBL" id="RTY39994.1"/>
    </source>
</evidence>
<feature type="domain" description="N-acetyltransferase" evidence="3">
    <location>
        <begin position="2"/>
        <end position="152"/>
    </location>
</feature>
<sequence>MAQVRIATAADIDACASLLEVLFGQEAEFTPQHEIQARSLKLILEQPETGRILVCEENGRILGMVLLLFTISTALGGRVALLEDMVVLPESRRKGIGAMLIQQALLDAESAGCLRVTLLTDHDNTAGHEFYRNAGFRHSPMVVFRKQLKAGE</sequence>
<evidence type="ECO:0000313" key="5">
    <source>
        <dbReference type="EMBL" id="MWV54276.1"/>
    </source>
</evidence>
<keyword evidence="9" id="KW-1185">Reference proteome</keyword>
<dbReference type="EMBL" id="WUBZ01000010">
    <property type="protein sequence ID" value="MWV54276.1"/>
    <property type="molecule type" value="Genomic_DNA"/>
</dbReference>
<dbReference type="Gene3D" id="3.40.630.30">
    <property type="match status" value="1"/>
</dbReference>
<proteinExistence type="predicted"/>
<reference evidence="5 9" key="3">
    <citation type="submission" date="2019-11" db="EMBL/GenBank/DDBJ databases">
        <title>Green- and brown-colored morphotypes of Chlorobia in the stratified aquatic ecosystems of Kandalaksha Gulf (White Sea): A model for study of the accessory genome evolution.</title>
        <authorList>
            <person name="Grouzdev D.S."/>
        </authorList>
    </citation>
    <scope>NUCLEOTIDE SEQUENCE [LARGE SCALE GENOMIC DNA]</scope>
    <source>
        <strain evidence="5 9">ZM</strain>
    </source>
</reference>
<dbReference type="Proteomes" id="UP000489351">
    <property type="component" value="Unassembled WGS sequence"/>
</dbReference>
<dbReference type="EMBL" id="RXYK01000001">
    <property type="protein sequence ID" value="RTY39994.1"/>
    <property type="molecule type" value="Genomic_DNA"/>
</dbReference>
<evidence type="ECO:0000313" key="7">
    <source>
        <dbReference type="Proteomes" id="UP000279908"/>
    </source>
</evidence>
<dbReference type="PANTHER" id="PTHR43877">
    <property type="entry name" value="AMINOALKYLPHOSPHONATE N-ACETYLTRANSFERASE-RELATED-RELATED"/>
    <property type="match status" value="1"/>
</dbReference>
<evidence type="ECO:0000256" key="2">
    <source>
        <dbReference type="ARBA" id="ARBA00023315"/>
    </source>
</evidence>
<comment type="caution">
    <text evidence="6">The sequence shown here is derived from an EMBL/GenBank/DDBJ whole genome shotgun (WGS) entry which is preliminary data.</text>
</comment>
<protein>
    <submittedName>
        <fullName evidence="6">GNAT family N-acetyltransferase</fullName>
    </submittedName>
</protein>
<dbReference type="InterPro" id="IPR000182">
    <property type="entry name" value="GNAT_dom"/>
</dbReference>
<dbReference type="GO" id="GO:0016747">
    <property type="term" value="F:acyltransferase activity, transferring groups other than amino-acyl groups"/>
    <property type="evidence" value="ECO:0007669"/>
    <property type="project" value="InterPro"/>
</dbReference>